<accession>A0ABQ3VS61</accession>
<keyword evidence="2" id="KW-1185">Reference proteome</keyword>
<gene>
    <name evidence="1" type="ORF">KSZ_62240</name>
</gene>
<dbReference type="EMBL" id="BNJJ01000022">
    <property type="protein sequence ID" value="GHO88218.1"/>
    <property type="molecule type" value="Genomic_DNA"/>
</dbReference>
<proteinExistence type="predicted"/>
<organism evidence="1 2">
    <name type="scientific">Dictyobacter formicarum</name>
    <dbReference type="NCBI Taxonomy" id="2778368"/>
    <lineage>
        <taxon>Bacteria</taxon>
        <taxon>Bacillati</taxon>
        <taxon>Chloroflexota</taxon>
        <taxon>Ktedonobacteria</taxon>
        <taxon>Ktedonobacterales</taxon>
        <taxon>Dictyobacteraceae</taxon>
        <taxon>Dictyobacter</taxon>
    </lineage>
</organism>
<dbReference type="RefSeq" id="WP_201365827.1">
    <property type="nucleotide sequence ID" value="NZ_BNJJ01000022.1"/>
</dbReference>
<evidence type="ECO:0000313" key="1">
    <source>
        <dbReference type="EMBL" id="GHO88218.1"/>
    </source>
</evidence>
<name>A0ABQ3VS61_9CHLR</name>
<evidence type="ECO:0000313" key="2">
    <source>
        <dbReference type="Proteomes" id="UP000635565"/>
    </source>
</evidence>
<comment type="caution">
    <text evidence="1">The sequence shown here is derived from an EMBL/GenBank/DDBJ whole genome shotgun (WGS) entry which is preliminary data.</text>
</comment>
<sequence>MLAPRTFSSPMTSMLAGTLPVRPINPTGFVGTIEQDGQVVNVAAIAFDESQIALMSLIGRDTSVSAVLAQIWKKKEAVFRHAETVAWPDASQVFKRGDYNYKQFATQLPHLKLTHAIAIPLTSHIGEGILQAPHMGKHPHLEEVRIPESGARYVLGNLQEETPHALSFLGHLRALRVVLLYRDDAHPERLQMWASALWHRGLQRSLLAPLPALGVHMWKIQPDVYQWNALVAQGVQEGWLPWE</sequence>
<protein>
    <submittedName>
        <fullName evidence="1">Uncharacterized protein</fullName>
    </submittedName>
</protein>
<dbReference type="Proteomes" id="UP000635565">
    <property type="component" value="Unassembled WGS sequence"/>
</dbReference>
<reference evidence="1 2" key="1">
    <citation type="journal article" date="2021" name="Int. J. Syst. Evol. Microbiol.">
        <title>Reticulibacter mediterranei gen. nov., sp. nov., within the new family Reticulibacteraceae fam. nov., and Ktedonospora formicarum gen. nov., sp. nov., Ktedonobacter robiniae sp. nov., Dictyobacter formicarum sp. nov. and Dictyobacter arantiisoli sp. nov., belonging to the class Ktedonobacteria.</title>
        <authorList>
            <person name="Yabe S."/>
            <person name="Zheng Y."/>
            <person name="Wang C.M."/>
            <person name="Sakai Y."/>
            <person name="Abe K."/>
            <person name="Yokota A."/>
            <person name="Donadio S."/>
            <person name="Cavaletti L."/>
            <person name="Monciardini P."/>
        </authorList>
    </citation>
    <scope>NUCLEOTIDE SEQUENCE [LARGE SCALE GENOMIC DNA]</scope>
    <source>
        <strain evidence="1 2">SOSP1-9</strain>
    </source>
</reference>